<feature type="region of interest" description="Disordered" evidence="3">
    <location>
        <begin position="15"/>
        <end position="47"/>
    </location>
</feature>
<dbReference type="PROSITE" id="PS50110">
    <property type="entry name" value="RESPONSE_REGULATORY"/>
    <property type="match status" value="1"/>
</dbReference>
<dbReference type="SUPFAM" id="SSF52172">
    <property type="entry name" value="CheY-like"/>
    <property type="match status" value="1"/>
</dbReference>
<dbReference type="Gene3D" id="1.10.10.10">
    <property type="entry name" value="Winged helix-like DNA-binding domain superfamily/Winged helix DNA-binding domain"/>
    <property type="match status" value="1"/>
</dbReference>
<evidence type="ECO:0000256" key="3">
    <source>
        <dbReference type="SAM" id="MobiDB-lite"/>
    </source>
</evidence>
<dbReference type="GO" id="GO:0006355">
    <property type="term" value="P:regulation of DNA-templated transcription"/>
    <property type="evidence" value="ECO:0007669"/>
    <property type="project" value="InterPro"/>
</dbReference>
<dbReference type="PRINTS" id="PR00038">
    <property type="entry name" value="HTHLUXR"/>
</dbReference>
<evidence type="ECO:0000256" key="2">
    <source>
        <dbReference type="PROSITE-ProRule" id="PRU00169"/>
    </source>
</evidence>
<feature type="signal peptide" evidence="4">
    <location>
        <begin position="1"/>
        <end position="15"/>
    </location>
</feature>
<dbReference type="GO" id="GO:0000160">
    <property type="term" value="P:phosphorelay signal transduction system"/>
    <property type="evidence" value="ECO:0007669"/>
    <property type="project" value="InterPro"/>
</dbReference>
<reference evidence="7 8" key="1">
    <citation type="journal article" date="2024" name="Science">
        <title>Giant polyketide synthase enzymes in the biosynthesis of giant marine polyether toxins.</title>
        <authorList>
            <person name="Fallon T.R."/>
            <person name="Shende V.V."/>
            <person name="Wierzbicki I.H."/>
            <person name="Pendleton A.L."/>
            <person name="Watervoot N.F."/>
            <person name="Auber R.P."/>
            <person name="Gonzalez D.J."/>
            <person name="Wisecaver J.H."/>
            <person name="Moore B.S."/>
        </authorList>
    </citation>
    <scope>NUCLEOTIDE SEQUENCE [LARGE SCALE GENOMIC DNA]</scope>
    <source>
        <strain evidence="7 8">12B1</strain>
    </source>
</reference>
<feature type="modified residue" description="4-aspartylphosphate" evidence="2">
    <location>
        <position position="108"/>
    </location>
</feature>
<organism evidence="7 8">
    <name type="scientific">Prymnesium parvum</name>
    <name type="common">Toxic golden alga</name>
    <dbReference type="NCBI Taxonomy" id="97485"/>
    <lineage>
        <taxon>Eukaryota</taxon>
        <taxon>Haptista</taxon>
        <taxon>Haptophyta</taxon>
        <taxon>Prymnesiophyceae</taxon>
        <taxon>Prymnesiales</taxon>
        <taxon>Prymnesiaceae</taxon>
        <taxon>Prymnesium</taxon>
    </lineage>
</organism>
<protein>
    <recommendedName>
        <fullName evidence="9">Response regulator transcription factor</fullName>
    </recommendedName>
</protein>
<dbReference type="InterPro" id="IPR036388">
    <property type="entry name" value="WH-like_DNA-bd_sf"/>
</dbReference>
<dbReference type="Proteomes" id="UP001515480">
    <property type="component" value="Unassembled WGS sequence"/>
</dbReference>
<dbReference type="PANTHER" id="PTHR43214:SF44">
    <property type="entry name" value="TWO-COMPONENT RESPONSE REGULATOR"/>
    <property type="match status" value="1"/>
</dbReference>
<evidence type="ECO:0000313" key="8">
    <source>
        <dbReference type="Proteomes" id="UP001515480"/>
    </source>
</evidence>
<accession>A0AB34JDN2</accession>
<proteinExistence type="predicted"/>
<evidence type="ECO:0000256" key="4">
    <source>
        <dbReference type="SAM" id="SignalP"/>
    </source>
</evidence>
<feature type="compositionally biased region" description="Pro residues" evidence="3">
    <location>
        <begin position="16"/>
        <end position="36"/>
    </location>
</feature>
<keyword evidence="2" id="KW-0597">Phosphoprotein</keyword>
<feature type="region of interest" description="Disordered" evidence="3">
    <location>
        <begin position="382"/>
        <end position="404"/>
    </location>
</feature>
<keyword evidence="4" id="KW-0732">Signal</keyword>
<comment type="caution">
    <text evidence="7">The sequence shown here is derived from an EMBL/GenBank/DDBJ whole genome shotgun (WGS) entry which is preliminary data.</text>
</comment>
<dbReference type="Gene3D" id="3.40.50.2300">
    <property type="match status" value="1"/>
</dbReference>
<evidence type="ECO:0000313" key="7">
    <source>
        <dbReference type="EMBL" id="KAL1518941.1"/>
    </source>
</evidence>
<dbReference type="SMART" id="SM00421">
    <property type="entry name" value="HTH_LUXR"/>
    <property type="match status" value="1"/>
</dbReference>
<keyword evidence="8" id="KW-1185">Reference proteome</keyword>
<dbReference type="InterPro" id="IPR016032">
    <property type="entry name" value="Sig_transdc_resp-reg_C-effctor"/>
</dbReference>
<gene>
    <name evidence="7" type="ORF">AB1Y20_003212</name>
</gene>
<dbReference type="EMBL" id="JBGBPQ010000010">
    <property type="protein sequence ID" value="KAL1518941.1"/>
    <property type="molecule type" value="Genomic_DNA"/>
</dbReference>
<dbReference type="GO" id="GO:0003677">
    <property type="term" value="F:DNA binding"/>
    <property type="evidence" value="ECO:0007669"/>
    <property type="project" value="UniProtKB-KW"/>
</dbReference>
<evidence type="ECO:0000256" key="1">
    <source>
        <dbReference type="ARBA" id="ARBA00023125"/>
    </source>
</evidence>
<dbReference type="InterPro" id="IPR000792">
    <property type="entry name" value="Tscrpt_reg_LuxR_C"/>
</dbReference>
<dbReference type="PROSITE" id="PS50043">
    <property type="entry name" value="HTH_LUXR_2"/>
    <property type="match status" value="1"/>
</dbReference>
<feature type="domain" description="Response regulatory" evidence="6">
    <location>
        <begin position="58"/>
        <end position="175"/>
    </location>
</feature>
<dbReference type="CDD" id="cd06170">
    <property type="entry name" value="LuxR_C_like"/>
    <property type="match status" value="1"/>
</dbReference>
<sequence length="404" mass="43130">MAWLLAAALPLRSLAPPSPLRTPPPQTSAPRLPPSLPRRALPLRHPPPRSLATAAGARLVLIDDQPGLRNAVHSYLTQRGFRCECFSTGADALCAMLDAPPPDVIVTDVLMPGVDGLSLLRRVRAEAKLCAVPLVLLTAKGLTADRIAGYHAGASAYLTKPFDPDELVAVINALLSNALLQRHAVLQREVGELKEDVASIKSLLQLLLQLQARGQGREGNSEPRIAALLGATRNQREGAGQASGAPFPPLLAVPLEAARGVPHRRSALPSPSARVQERLLQAALQLPLSTAAEEVFAMELPKLTKRERTVLELVGEGKLNKEIATELGVSRSHVEKYVKRLFDKTGTTNRTELVRRALQIGLLSVDGLEAIRLQSEAARSRLPLPIPGSSSRSGSDPSANSSNG</sequence>
<feature type="chain" id="PRO_5044326641" description="Response regulator transcription factor" evidence="4">
    <location>
        <begin position="16"/>
        <end position="404"/>
    </location>
</feature>
<evidence type="ECO:0008006" key="9">
    <source>
        <dbReference type="Google" id="ProtNLM"/>
    </source>
</evidence>
<dbReference type="Pfam" id="PF00196">
    <property type="entry name" value="GerE"/>
    <property type="match status" value="1"/>
</dbReference>
<dbReference type="InterPro" id="IPR011006">
    <property type="entry name" value="CheY-like_superfamily"/>
</dbReference>
<name>A0AB34JDN2_PRYPA</name>
<dbReference type="Pfam" id="PF00072">
    <property type="entry name" value="Response_reg"/>
    <property type="match status" value="1"/>
</dbReference>
<dbReference type="AlphaFoldDB" id="A0AB34JDN2"/>
<evidence type="ECO:0000259" key="5">
    <source>
        <dbReference type="PROSITE" id="PS50043"/>
    </source>
</evidence>
<dbReference type="InterPro" id="IPR039420">
    <property type="entry name" value="WalR-like"/>
</dbReference>
<dbReference type="SMART" id="SM00448">
    <property type="entry name" value="REC"/>
    <property type="match status" value="1"/>
</dbReference>
<dbReference type="InterPro" id="IPR001789">
    <property type="entry name" value="Sig_transdc_resp-reg_receiver"/>
</dbReference>
<feature type="domain" description="HTH luxR-type" evidence="5">
    <location>
        <begin position="299"/>
        <end position="361"/>
    </location>
</feature>
<keyword evidence="1" id="KW-0238">DNA-binding</keyword>
<evidence type="ECO:0000259" key="6">
    <source>
        <dbReference type="PROSITE" id="PS50110"/>
    </source>
</evidence>
<dbReference type="PANTHER" id="PTHR43214">
    <property type="entry name" value="TWO-COMPONENT RESPONSE REGULATOR"/>
    <property type="match status" value="1"/>
</dbReference>
<dbReference type="SUPFAM" id="SSF46894">
    <property type="entry name" value="C-terminal effector domain of the bipartite response regulators"/>
    <property type="match status" value="1"/>
</dbReference>